<name>A0AAD7MIY3_9AGAR</name>
<evidence type="ECO:0000313" key="2">
    <source>
        <dbReference type="Proteomes" id="UP001215598"/>
    </source>
</evidence>
<dbReference type="AlphaFoldDB" id="A0AAD7MIY3"/>
<dbReference type="Proteomes" id="UP001215598">
    <property type="component" value="Unassembled WGS sequence"/>
</dbReference>
<organism evidence="1 2">
    <name type="scientific">Mycena metata</name>
    <dbReference type="NCBI Taxonomy" id="1033252"/>
    <lineage>
        <taxon>Eukaryota</taxon>
        <taxon>Fungi</taxon>
        <taxon>Dikarya</taxon>
        <taxon>Basidiomycota</taxon>
        <taxon>Agaricomycotina</taxon>
        <taxon>Agaricomycetes</taxon>
        <taxon>Agaricomycetidae</taxon>
        <taxon>Agaricales</taxon>
        <taxon>Marasmiineae</taxon>
        <taxon>Mycenaceae</taxon>
        <taxon>Mycena</taxon>
    </lineage>
</organism>
<gene>
    <name evidence="1" type="ORF">B0H16DRAFT_1739194</name>
</gene>
<protein>
    <submittedName>
        <fullName evidence="1">Uncharacterized protein</fullName>
    </submittedName>
</protein>
<comment type="caution">
    <text evidence="1">The sequence shown here is derived from an EMBL/GenBank/DDBJ whole genome shotgun (WGS) entry which is preliminary data.</text>
</comment>
<keyword evidence="2" id="KW-1185">Reference proteome</keyword>
<sequence>MPSANSLTAIAFLNNPRQVNRSKVWFFDVNLYLSGTGEDAESICGACRCFNDKDLPFDNENAGVYLIHAWVGLPNDVCDLGANATGEYDLVGDIQWLILLHEHTYGENADDAPTVRLPKIDLEYRPYLSLSGLPFNIDKPQAKFDMDIEQYTQISKGGPVTVFPASCSIIDSPRWAKPALGAYAGNRTYQTDTFPRFINSTPPFRTDSEYTSASVSLDKRGCGLSPFNSISYSNSVSVYRENNSVSVFNPYGP</sequence>
<proteinExistence type="predicted"/>
<reference evidence="1" key="1">
    <citation type="submission" date="2023-03" db="EMBL/GenBank/DDBJ databases">
        <title>Massive genome expansion in bonnet fungi (Mycena s.s.) driven by repeated elements and novel gene families across ecological guilds.</title>
        <authorList>
            <consortium name="Lawrence Berkeley National Laboratory"/>
            <person name="Harder C.B."/>
            <person name="Miyauchi S."/>
            <person name="Viragh M."/>
            <person name="Kuo A."/>
            <person name="Thoen E."/>
            <person name="Andreopoulos B."/>
            <person name="Lu D."/>
            <person name="Skrede I."/>
            <person name="Drula E."/>
            <person name="Henrissat B."/>
            <person name="Morin E."/>
            <person name="Kohler A."/>
            <person name="Barry K."/>
            <person name="LaButti K."/>
            <person name="Morin E."/>
            <person name="Salamov A."/>
            <person name="Lipzen A."/>
            <person name="Mereny Z."/>
            <person name="Hegedus B."/>
            <person name="Baldrian P."/>
            <person name="Stursova M."/>
            <person name="Weitz H."/>
            <person name="Taylor A."/>
            <person name="Grigoriev I.V."/>
            <person name="Nagy L.G."/>
            <person name="Martin F."/>
            <person name="Kauserud H."/>
        </authorList>
    </citation>
    <scope>NUCLEOTIDE SEQUENCE</scope>
    <source>
        <strain evidence="1">CBHHK182m</strain>
    </source>
</reference>
<accession>A0AAD7MIY3</accession>
<evidence type="ECO:0000313" key="1">
    <source>
        <dbReference type="EMBL" id="KAJ7719706.1"/>
    </source>
</evidence>
<dbReference type="EMBL" id="JARKIB010000248">
    <property type="protein sequence ID" value="KAJ7719706.1"/>
    <property type="molecule type" value="Genomic_DNA"/>
</dbReference>